<proteinExistence type="predicted"/>
<dbReference type="OrthoDB" id="1121716at2759"/>
<protein>
    <submittedName>
        <fullName evidence="2">Uncharacterized protein</fullName>
    </submittedName>
</protein>
<dbReference type="EMBL" id="CABITT030000007">
    <property type="protein sequence ID" value="VVB11355.1"/>
    <property type="molecule type" value="Genomic_DNA"/>
</dbReference>
<organism evidence="2 3">
    <name type="scientific">Arabis nemorensis</name>
    <dbReference type="NCBI Taxonomy" id="586526"/>
    <lineage>
        <taxon>Eukaryota</taxon>
        <taxon>Viridiplantae</taxon>
        <taxon>Streptophyta</taxon>
        <taxon>Embryophyta</taxon>
        <taxon>Tracheophyta</taxon>
        <taxon>Spermatophyta</taxon>
        <taxon>Magnoliopsida</taxon>
        <taxon>eudicotyledons</taxon>
        <taxon>Gunneridae</taxon>
        <taxon>Pentapetalae</taxon>
        <taxon>rosids</taxon>
        <taxon>malvids</taxon>
        <taxon>Brassicales</taxon>
        <taxon>Brassicaceae</taxon>
        <taxon>Arabideae</taxon>
        <taxon>Arabis</taxon>
    </lineage>
</organism>
<feature type="region of interest" description="Disordered" evidence="1">
    <location>
        <begin position="209"/>
        <end position="233"/>
    </location>
</feature>
<evidence type="ECO:0000256" key="1">
    <source>
        <dbReference type="SAM" id="MobiDB-lite"/>
    </source>
</evidence>
<evidence type="ECO:0000313" key="3">
    <source>
        <dbReference type="Proteomes" id="UP000489600"/>
    </source>
</evidence>
<accession>A0A565CCH1</accession>
<reference evidence="2" key="1">
    <citation type="submission" date="2019-07" db="EMBL/GenBank/DDBJ databases">
        <authorList>
            <person name="Dittberner H."/>
        </authorList>
    </citation>
    <scope>NUCLEOTIDE SEQUENCE [LARGE SCALE GENOMIC DNA]</scope>
</reference>
<evidence type="ECO:0000313" key="2">
    <source>
        <dbReference type="EMBL" id="VVB11355.1"/>
    </source>
</evidence>
<gene>
    <name evidence="2" type="ORF">ANE_LOCUS21799</name>
</gene>
<keyword evidence="3" id="KW-1185">Reference proteome</keyword>
<name>A0A565CCH1_9BRAS</name>
<comment type="caution">
    <text evidence="2">The sequence shown here is derived from an EMBL/GenBank/DDBJ whole genome shotgun (WGS) entry which is preliminary data.</text>
</comment>
<dbReference type="AlphaFoldDB" id="A0A565CCH1"/>
<sequence length="257" mass="27746">MLVPDGRKTPPINILTDSDVLYYMSARDNYPELSIYATVGPEDVASYQFQCRAPFTVNGRSYVVPGADPRVEETTPEYDARGPLEEIFNEQEMLIIHRVHMEMTISDPNTNLVEDLTSNMICDEPLSRNDFIVVNDGEDTEMETVAATNDGGGNNTNSSQPEYQACHEFGDVGIGLLGCTHCLIPPTTYGGIDDIVAFWEGVLPEGAALPKEPVSGGPINSPPPEPHGGPYLSLTLTCAESNNISGGESEDHGGLLP</sequence>
<dbReference type="Proteomes" id="UP000489600">
    <property type="component" value="Unassembled WGS sequence"/>
</dbReference>